<dbReference type="Pfam" id="PF01547">
    <property type="entry name" value="SBP_bac_1"/>
    <property type="match status" value="1"/>
</dbReference>
<dbReference type="PANTHER" id="PTHR43649">
    <property type="entry name" value="ARABINOSE-BINDING PROTEIN-RELATED"/>
    <property type="match status" value="1"/>
</dbReference>
<evidence type="ECO:0008006" key="5">
    <source>
        <dbReference type="Google" id="ProtNLM"/>
    </source>
</evidence>
<keyword evidence="4" id="KW-1185">Reference proteome</keyword>
<proteinExistence type="predicted"/>
<dbReference type="PROSITE" id="PS51257">
    <property type="entry name" value="PROKAR_LIPOPROTEIN"/>
    <property type="match status" value="1"/>
</dbReference>
<feature type="signal peptide" evidence="2">
    <location>
        <begin position="1"/>
        <end position="24"/>
    </location>
</feature>
<feature type="chain" id="PRO_5047445685" description="ABC transporter substrate-binding protein" evidence="2">
    <location>
        <begin position="25"/>
        <end position="534"/>
    </location>
</feature>
<name>A0ABR8MNQ2_9BACL</name>
<dbReference type="InterPro" id="IPR006059">
    <property type="entry name" value="SBP"/>
</dbReference>
<evidence type="ECO:0000313" key="4">
    <source>
        <dbReference type="Proteomes" id="UP000609346"/>
    </source>
</evidence>
<dbReference type="RefSeq" id="WP_191201529.1">
    <property type="nucleotide sequence ID" value="NZ_JACXZA010000001.1"/>
</dbReference>
<reference evidence="3 4" key="1">
    <citation type="submission" date="2020-09" db="EMBL/GenBank/DDBJ databases">
        <title>Paenibacillus sp. strain PR3 16S rRNA gene Genome sequencing and assembly.</title>
        <authorList>
            <person name="Kim J."/>
        </authorList>
    </citation>
    <scope>NUCLEOTIDE SEQUENCE [LARGE SCALE GENOMIC DNA]</scope>
    <source>
        <strain evidence="3 4">PR3</strain>
    </source>
</reference>
<feature type="region of interest" description="Disordered" evidence="1">
    <location>
        <begin position="29"/>
        <end position="61"/>
    </location>
</feature>
<dbReference type="InterPro" id="IPR050490">
    <property type="entry name" value="Bact_solute-bd_prot1"/>
</dbReference>
<organism evidence="3 4">
    <name type="scientific">Paenibacillus terricola</name>
    <dbReference type="NCBI Taxonomy" id="2763503"/>
    <lineage>
        <taxon>Bacteria</taxon>
        <taxon>Bacillati</taxon>
        <taxon>Bacillota</taxon>
        <taxon>Bacilli</taxon>
        <taxon>Bacillales</taxon>
        <taxon>Paenibacillaceae</taxon>
        <taxon>Paenibacillus</taxon>
    </lineage>
</organism>
<keyword evidence="2" id="KW-0732">Signal</keyword>
<evidence type="ECO:0000313" key="3">
    <source>
        <dbReference type="EMBL" id="MBD3917200.1"/>
    </source>
</evidence>
<evidence type="ECO:0000256" key="1">
    <source>
        <dbReference type="SAM" id="MobiDB-lite"/>
    </source>
</evidence>
<dbReference type="EMBL" id="JACXZA010000001">
    <property type="protein sequence ID" value="MBD3917200.1"/>
    <property type="molecule type" value="Genomic_DNA"/>
</dbReference>
<dbReference type="Proteomes" id="UP000609346">
    <property type="component" value="Unassembled WGS sequence"/>
</dbReference>
<evidence type="ECO:0000256" key="2">
    <source>
        <dbReference type="SAM" id="SignalP"/>
    </source>
</evidence>
<sequence length="534" mass="59490">MIHRYKSRLTLLMAILLVAGGLLSACSQSSNESNTSSSNDNASNSTSDTTSASNEGAQDQTCTKPVELSMFVDATWYPFQDWTGEIPEMITKATCVKPKVTVATDDKQLALMVASGDLPDLVVSFNFKLMSDAKLSLPYNEIFPKYAPDVTFDPVKVLVNTVSDGNYYAMRNDFSSESEWKANPYAHMMTAGLALRKDILEELGNPSIRSLQDLDNVFAQVKQKHPDMMPLILNPNWQRNYFDTQFGAQGGFVDNGGKIEYYLRQPSVKDSMLYMNSLYRNGYVTAENFAYKNESETEQMVLSGKGFAYTWTYSGADRLNAGGKDKGLQFVQVAEPLGPEASIVSTGTGGLGVYVTKDNKNVEASVRFLKYLFSEEGWRLAEWGVEGKDWTWNEAGYPVFNYDPQDLAVIKQKGVYWWGVPTETGVGMALSSFKEGSETTRQGEAYDKIISFNPAIGMINPDTDSQEQIIRTNIENMVKTEAVKVYLSSTAEEAQKAYDDLIKKAEKIGMAKLETWATEQYGPLKEKYDSITKQ</sequence>
<dbReference type="SUPFAM" id="SSF53850">
    <property type="entry name" value="Periplasmic binding protein-like II"/>
    <property type="match status" value="1"/>
</dbReference>
<feature type="compositionally biased region" description="Low complexity" evidence="1">
    <location>
        <begin position="29"/>
        <end position="55"/>
    </location>
</feature>
<dbReference type="Gene3D" id="3.40.190.10">
    <property type="entry name" value="Periplasmic binding protein-like II"/>
    <property type="match status" value="2"/>
</dbReference>
<dbReference type="PANTHER" id="PTHR43649:SF12">
    <property type="entry name" value="DIACETYLCHITOBIOSE BINDING PROTEIN DASA"/>
    <property type="match status" value="1"/>
</dbReference>
<comment type="caution">
    <text evidence="3">The sequence shown here is derived from an EMBL/GenBank/DDBJ whole genome shotgun (WGS) entry which is preliminary data.</text>
</comment>
<accession>A0ABR8MNQ2</accession>
<gene>
    <name evidence="3" type="ORF">H8B09_00420</name>
</gene>
<protein>
    <recommendedName>
        <fullName evidence="5">ABC transporter substrate-binding protein</fullName>
    </recommendedName>
</protein>